<protein>
    <submittedName>
        <fullName evidence="1">Uncharacterized protein</fullName>
    </submittedName>
</protein>
<reference evidence="1" key="1">
    <citation type="submission" date="2022-07" db="EMBL/GenBank/DDBJ databases">
        <title>Genome analysis of Parmales, a sister group of diatoms, reveals the evolutionary specialization of diatoms from phago-mixotrophs to photoautotrophs.</title>
        <authorList>
            <person name="Ban H."/>
            <person name="Sato S."/>
            <person name="Yoshikawa S."/>
            <person name="Kazumasa Y."/>
            <person name="Nakamura Y."/>
            <person name="Ichinomiya M."/>
            <person name="Saitoh K."/>
            <person name="Sato N."/>
            <person name="Blanc-Mathieu R."/>
            <person name="Endo H."/>
            <person name="Kuwata A."/>
            <person name="Ogata H."/>
        </authorList>
    </citation>
    <scope>NUCLEOTIDE SEQUENCE</scope>
</reference>
<comment type="caution">
    <text evidence="1">The sequence shown here is derived from an EMBL/GenBank/DDBJ whole genome shotgun (WGS) entry which is preliminary data.</text>
</comment>
<sequence>MVNFNSPREGQIGLRHPEYEVGDLVLSRRARNAFGKFSLAKVESRRVVRGWTNSEDWTICQVAYYLSCGLCCARCAADSINERYLYTVKYLDTENPGVDKDFTANLLQTYTAEVEATDASCVAVGPGAAGASENDVVIVVGKTDS</sequence>
<keyword evidence="2" id="KW-1185">Reference proteome</keyword>
<name>A0A9W7CGM8_9STRA</name>
<organism evidence="1 2">
    <name type="scientific">Triparma retinervis</name>
    <dbReference type="NCBI Taxonomy" id="2557542"/>
    <lineage>
        <taxon>Eukaryota</taxon>
        <taxon>Sar</taxon>
        <taxon>Stramenopiles</taxon>
        <taxon>Ochrophyta</taxon>
        <taxon>Bolidophyceae</taxon>
        <taxon>Parmales</taxon>
        <taxon>Triparmaceae</taxon>
        <taxon>Triparma</taxon>
    </lineage>
</organism>
<dbReference type="OrthoDB" id="10356015at2759"/>
<evidence type="ECO:0000313" key="1">
    <source>
        <dbReference type="EMBL" id="GMI04276.1"/>
    </source>
</evidence>
<evidence type="ECO:0000313" key="2">
    <source>
        <dbReference type="Proteomes" id="UP001165082"/>
    </source>
</evidence>
<accession>A0A9W7CGM8</accession>
<dbReference type="AlphaFoldDB" id="A0A9W7CGM8"/>
<gene>
    <name evidence="1" type="ORF">TrRE_jg5016</name>
</gene>
<proteinExistence type="predicted"/>
<dbReference type="EMBL" id="BRXZ01000069">
    <property type="protein sequence ID" value="GMI04276.1"/>
    <property type="molecule type" value="Genomic_DNA"/>
</dbReference>
<dbReference type="Proteomes" id="UP001165082">
    <property type="component" value="Unassembled WGS sequence"/>
</dbReference>